<dbReference type="RefSeq" id="WP_093465803.1">
    <property type="nucleotide sequence ID" value="NZ_FNST01000002.1"/>
</dbReference>
<gene>
    <name evidence="1" type="ORF">SAMN04490356_5790</name>
</gene>
<accession>A0A1H4VW81</accession>
<proteinExistence type="predicted"/>
<name>A0A1H4VW81_STRMJ</name>
<dbReference type="Proteomes" id="UP000198609">
    <property type="component" value="Unassembled WGS sequence"/>
</dbReference>
<dbReference type="AlphaFoldDB" id="A0A1H4VW81"/>
<keyword evidence="2" id="KW-1185">Reference proteome</keyword>
<dbReference type="EMBL" id="FNST01000002">
    <property type="protein sequence ID" value="SEC85140.1"/>
    <property type="molecule type" value="Genomic_DNA"/>
</dbReference>
<protein>
    <submittedName>
        <fullName evidence="1">Uncharacterized protein</fullName>
    </submittedName>
</protein>
<evidence type="ECO:0000313" key="1">
    <source>
        <dbReference type="EMBL" id="SEC85140.1"/>
    </source>
</evidence>
<evidence type="ECO:0000313" key="2">
    <source>
        <dbReference type="Proteomes" id="UP000198609"/>
    </source>
</evidence>
<sequence length="75" mass="7475">MRRCGATFVIAVLVLCTGVISSVPAGASTSLLVSFVLPVTLPGSVGSLPDRVGGPAAGRCGIADRDHRPVARTGS</sequence>
<organism evidence="1 2">
    <name type="scientific">Streptomyces melanosporofaciens</name>
    <dbReference type="NCBI Taxonomy" id="67327"/>
    <lineage>
        <taxon>Bacteria</taxon>
        <taxon>Bacillati</taxon>
        <taxon>Actinomycetota</taxon>
        <taxon>Actinomycetes</taxon>
        <taxon>Kitasatosporales</taxon>
        <taxon>Streptomycetaceae</taxon>
        <taxon>Streptomyces</taxon>
        <taxon>Streptomyces violaceusniger group</taxon>
    </lineage>
</organism>
<reference evidence="2" key="1">
    <citation type="submission" date="2016-10" db="EMBL/GenBank/DDBJ databases">
        <authorList>
            <person name="Varghese N."/>
            <person name="Submissions S."/>
        </authorList>
    </citation>
    <scope>NUCLEOTIDE SEQUENCE [LARGE SCALE GENOMIC DNA]</scope>
    <source>
        <strain evidence="2">DSM 40318</strain>
    </source>
</reference>